<dbReference type="AlphaFoldDB" id="A0A429Y001"/>
<dbReference type="InterPro" id="IPR000182">
    <property type="entry name" value="GNAT_dom"/>
</dbReference>
<dbReference type="PROSITE" id="PS51186">
    <property type="entry name" value="GNAT"/>
    <property type="match status" value="1"/>
</dbReference>
<comment type="caution">
    <text evidence="2">The sequence shown here is derived from an EMBL/GenBank/DDBJ whole genome shotgun (WGS) entry which is preliminary data.</text>
</comment>
<dbReference type="RefSeq" id="WP_126050934.1">
    <property type="nucleotide sequence ID" value="NZ_QYTV02000004.1"/>
</dbReference>
<sequence>MEWTKDQFVLSDQQEKLDMDTVCRLLASTYWAADRPRDTIVKSIENSITFGIYTEERQIGFARVATDKAVFSWLMDVVIDEPYRGNGLGKWLMDCILEHPDIRETNMSLKTEDAHLFYERYGFKRNETMRRASTFHAGDSL</sequence>
<dbReference type="CDD" id="cd04301">
    <property type="entry name" value="NAT_SF"/>
    <property type="match status" value="1"/>
</dbReference>
<reference evidence="2" key="1">
    <citation type="submission" date="2018-12" db="EMBL/GenBank/DDBJ databases">
        <authorList>
            <person name="Sun L."/>
            <person name="Chen Z."/>
        </authorList>
    </citation>
    <scope>NUCLEOTIDE SEQUENCE [LARGE SCALE GENOMIC DNA]</scope>
    <source>
        <strain evidence="2">3-2-2</strain>
    </source>
</reference>
<dbReference type="InterPro" id="IPR016181">
    <property type="entry name" value="Acyl_CoA_acyltransferase"/>
</dbReference>
<dbReference type="OrthoDB" id="3216107at2"/>
<keyword evidence="3" id="KW-1185">Reference proteome</keyword>
<organism evidence="2 3">
    <name type="scientific">Siminovitchia acidinfaciens</name>
    <dbReference type="NCBI Taxonomy" id="2321395"/>
    <lineage>
        <taxon>Bacteria</taxon>
        <taxon>Bacillati</taxon>
        <taxon>Bacillota</taxon>
        <taxon>Bacilli</taxon>
        <taxon>Bacillales</taxon>
        <taxon>Bacillaceae</taxon>
        <taxon>Siminovitchia</taxon>
    </lineage>
</organism>
<dbReference type="PANTHER" id="PTHR43233:SF1">
    <property type="entry name" value="FAMILY N-ACETYLTRANSFERASE, PUTATIVE (AFU_ORTHOLOGUE AFUA_6G03350)-RELATED"/>
    <property type="match status" value="1"/>
</dbReference>
<dbReference type="SUPFAM" id="SSF55729">
    <property type="entry name" value="Acyl-CoA N-acyltransferases (Nat)"/>
    <property type="match status" value="1"/>
</dbReference>
<protein>
    <submittedName>
        <fullName evidence="2">N-acetyltransferase</fullName>
    </submittedName>
</protein>
<evidence type="ECO:0000259" key="1">
    <source>
        <dbReference type="PROSITE" id="PS51186"/>
    </source>
</evidence>
<dbReference type="Gene3D" id="3.40.630.30">
    <property type="match status" value="1"/>
</dbReference>
<dbReference type="GO" id="GO:0016747">
    <property type="term" value="F:acyltransferase activity, transferring groups other than amino-acyl groups"/>
    <property type="evidence" value="ECO:0007669"/>
    <property type="project" value="InterPro"/>
</dbReference>
<gene>
    <name evidence="2" type="ORF">D4T97_011850</name>
</gene>
<name>A0A429Y001_9BACI</name>
<evidence type="ECO:0000313" key="2">
    <source>
        <dbReference type="EMBL" id="RST74353.1"/>
    </source>
</evidence>
<evidence type="ECO:0000313" key="3">
    <source>
        <dbReference type="Proteomes" id="UP000287156"/>
    </source>
</evidence>
<dbReference type="EMBL" id="QYTV02000004">
    <property type="protein sequence ID" value="RST74353.1"/>
    <property type="molecule type" value="Genomic_DNA"/>
</dbReference>
<feature type="domain" description="N-acetyltransferase" evidence="1">
    <location>
        <begin position="8"/>
        <end position="141"/>
    </location>
</feature>
<dbReference type="Proteomes" id="UP000287156">
    <property type="component" value="Unassembled WGS sequence"/>
</dbReference>
<dbReference type="Pfam" id="PF13508">
    <property type="entry name" value="Acetyltransf_7"/>
    <property type="match status" value="1"/>
</dbReference>
<accession>A0A429Y001</accession>
<dbReference type="InterPro" id="IPR053144">
    <property type="entry name" value="Acetyltransferase_Butenolide"/>
</dbReference>
<dbReference type="PANTHER" id="PTHR43233">
    <property type="entry name" value="FAMILY N-ACETYLTRANSFERASE, PUTATIVE (AFU_ORTHOLOGUE AFUA_6G03350)-RELATED"/>
    <property type="match status" value="1"/>
</dbReference>
<proteinExistence type="predicted"/>